<dbReference type="Gene3D" id="3.30.200.20">
    <property type="entry name" value="Phosphorylase Kinase, domain 1"/>
    <property type="match status" value="1"/>
</dbReference>
<dbReference type="EC" id="2.7.11.1" evidence="1"/>
<dbReference type="InterPro" id="IPR008271">
    <property type="entry name" value="Ser/Thr_kinase_AS"/>
</dbReference>
<evidence type="ECO:0000256" key="6">
    <source>
        <dbReference type="ARBA" id="ARBA00022840"/>
    </source>
</evidence>
<evidence type="ECO:0000256" key="1">
    <source>
        <dbReference type="ARBA" id="ARBA00012513"/>
    </source>
</evidence>
<dbReference type="RefSeq" id="WP_184882970.1">
    <property type="nucleotide sequence ID" value="NZ_BAAAHD010000020.1"/>
</dbReference>
<feature type="compositionally biased region" description="Low complexity" evidence="8">
    <location>
        <begin position="402"/>
        <end position="413"/>
    </location>
</feature>
<evidence type="ECO:0000256" key="9">
    <source>
        <dbReference type="SAM" id="Phobius"/>
    </source>
</evidence>
<feature type="transmembrane region" description="Helical" evidence="9">
    <location>
        <begin position="445"/>
        <end position="466"/>
    </location>
</feature>
<dbReference type="AlphaFoldDB" id="A0A7W7MY08"/>
<dbReference type="CDD" id="cd14014">
    <property type="entry name" value="STKc_PknB_like"/>
    <property type="match status" value="1"/>
</dbReference>
<keyword evidence="9" id="KW-0812">Transmembrane</keyword>
<dbReference type="InterPro" id="IPR011009">
    <property type="entry name" value="Kinase-like_dom_sf"/>
</dbReference>
<dbReference type="PANTHER" id="PTHR43289:SF6">
    <property type="entry name" value="SERINE_THREONINE-PROTEIN KINASE NEKL-3"/>
    <property type="match status" value="1"/>
</dbReference>
<dbReference type="EMBL" id="BAAAHD010000020">
    <property type="protein sequence ID" value="GAA0558043.1"/>
    <property type="molecule type" value="Genomic_DNA"/>
</dbReference>
<keyword evidence="5 12" id="KW-0418">Kinase</keyword>
<name>A0A7W7MY08_9ACTN</name>
<dbReference type="InterPro" id="IPR036116">
    <property type="entry name" value="FN3_sf"/>
</dbReference>
<dbReference type="InterPro" id="IPR017441">
    <property type="entry name" value="Protein_kinase_ATP_BS"/>
</dbReference>
<feature type="compositionally biased region" description="Basic and acidic residues" evidence="8">
    <location>
        <begin position="364"/>
        <end position="376"/>
    </location>
</feature>
<dbReference type="SMART" id="SM00220">
    <property type="entry name" value="S_TKc"/>
    <property type="match status" value="1"/>
</dbReference>
<evidence type="ECO:0000313" key="11">
    <source>
        <dbReference type="EMBL" id="GAA0558043.1"/>
    </source>
</evidence>
<evidence type="ECO:0000256" key="5">
    <source>
        <dbReference type="ARBA" id="ARBA00022777"/>
    </source>
</evidence>
<dbReference type="Proteomes" id="UP001501427">
    <property type="component" value="Unassembled WGS sequence"/>
</dbReference>
<feature type="compositionally biased region" description="Low complexity" evidence="8">
    <location>
        <begin position="298"/>
        <end position="310"/>
    </location>
</feature>
<dbReference type="PROSITE" id="PS50011">
    <property type="entry name" value="PROTEIN_KINASE_DOM"/>
    <property type="match status" value="1"/>
</dbReference>
<feature type="region of interest" description="Disordered" evidence="8">
    <location>
        <begin position="278"/>
        <end position="413"/>
    </location>
</feature>
<feature type="compositionally biased region" description="Pro residues" evidence="8">
    <location>
        <begin position="335"/>
        <end position="353"/>
    </location>
</feature>
<keyword evidence="6 7" id="KW-0067">ATP-binding</keyword>
<keyword evidence="9" id="KW-1133">Transmembrane helix</keyword>
<comment type="caution">
    <text evidence="12">The sequence shown here is derived from an EMBL/GenBank/DDBJ whole genome shotgun (WGS) entry which is preliminary data.</text>
</comment>
<evidence type="ECO:0000256" key="4">
    <source>
        <dbReference type="ARBA" id="ARBA00022741"/>
    </source>
</evidence>
<accession>A0A7W7MY08</accession>
<evidence type="ECO:0000313" key="14">
    <source>
        <dbReference type="Proteomes" id="UP001501427"/>
    </source>
</evidence>
<reference evidence="14" key="2">
    <citation type="journal article" date="2019" name="Int. J. Syst. Evol. Microbiol.">
        <title>The Global Catalogue of Microorganisms (GCM) 10K type strain sequencing project: providing services to taxonomists for standard genome sequencing and annotation.</title>
        <authorList>
            <consortium name="The Broad Institute Genomics Platform"/>
            <consortium name="The Broad Institute Genome Sequencing Center for Infectious Disease"/>
            <person name="Wu L."/>
            <person name="Ma J."/>
        </authorList>
    </citation>
    <scope>NUCLEOTIDE SEQUENCE [LARGE SCALE GENOMIC DNA]</scope>
    <source>
        <strain evidence="14">JCM 10667</strain>
    </source>
</reference>
<dbReference type="EMBL" id="JACHMV010000001">
    <property type="protein sequence ID" value="MBB4774352.1"/>
    <property type="molecule type" value="Genomic_DNA"/>
</dbReference>
<keyword evidence="14" id="KW-1185">Reference proteome</keyword>
<gene>
    <name evidence="12" type="ORF">F4557_002770</name>
    <name evidence="11" type="ORF">GCM10009546_20100</name>
</gene>
<dbReference type="PROSITE" id="PS00108">
    <property type="entry name" value="PROTEIN_KINASE_ST"/>
    <property type="match status" value="1"/>
</dbReference>
<dbReference type="GO" id="GO:0004674">
    <property type="term" value="F:protein serine/threonine kinase activity"/>
    <property type="evidence" value="ECO:0007669"/>
    <property type="project" value="UniProtKB-KW"/>
</dbReference>
<feature type="region of interest" description="Disordered" evidence="8">
    <location>
        <begin position="469"/>
        <end position="498"/>
    </location>
</feature>
<sequence>MTEDVPGYRVLEQVGEGGFSVVYRAHQEHLDRMVALKVLSIGSVDDAAMRRFQRESKITGRLSGHPNIVTVLDTGTTRSGRPYIAMEYFEHGALTDRLAREGPLPVADVLRIGVKMAGALAATHETDVLHRDVKPQNVLLSRYGEPALADFGIARLVDTFDATHTQAFTPHHAAPEILEGRQPGVGSDIYSLGSTLYQLLAGQPAFKGPAGEGIAQLMLRILSDPPPPIPRADVPPRVQEVIVHAMAKTPEQRFATAVEFAQALQSVQAELGLPVTDVPHSSGAALPGPRQDGGSGSSSGFASSDFPSAPRLSFPDTSGPPRVPEWAPTAQAPVLGPPAPPSPWHPDASPPQTPDALLPQEGTMPREPHTVPRDDAPAAWPAMPGGQVQGPPRADDPRASGAHTTPHTAPHAAPHQLVSQRFAPEQPVPHQHTLDQPGDGPRRGLIVAAGVALVGGLALGVGALALTRGGGEEGRRSAGPPAAATPGPQGQATDVPSEPLPRAQFTATRPRGLVARPAGRTAVLAWTLPPAAKELPLLIQQQPASANPLVTAQAGSRSATMPGLRPRTRYCFKVGAVLRLNPGQAPDVSWSAPACISAKRPG</sequence>
<organism evidence="12 13">
    <name type="scientific">Actinomadura livida</name>
    <dbReference type="NCBI Taxonomy" id="79909"/>
    <lineage>
        <taxon>Bacteria</taxon>
        <taxon>Bacillati</taxon>
        <taxon>Actinomycetota</taxon>
        <taxon>Actinomycetes</taxon>
        <taxon>Streptosporangiales</taxon>
        <taxon>Thermomonosporaceae</taxon>
        <taxon>Actinomadura</taxon>
    </lineage>
</organism>
<dbReference type="Gene3D" id="1.10.510.10">
    <property type="entry name" value="Transferase(Phosphotransferase) domain 1"/>
    <property type="match status" value="1"/>
</dbReference>
<dbReference type="SUPFAM" id="SSF56112">
    <property type="entry name" value="Protein kinase-like (PK-like)"/>
    <property type="match status" value="1"/>
</dbReference>
<reference evidence="12 13" key="3">
    <citation type="submission" date="2020-08" db="EMBL/GenBank/DDBJ databases">
        <title>Sequencing the genomes of 1000 actinobacteria strains.</title>
        <authorList>
            <person name="Klenk H.-P."/>
        </authorList>
    </citation>
    <scope>NUCLEOTIDE SEQUENCE [LARGE SCALE GENOMIC DNA]</scope>
    <source>
        <strain evidence="12 13">DSM 44772</strain>
    </source>
</reference>
<evidence type="ECO:0000256" key="3">
    <source>
        <dbReference type="ARBA" id="ARBA00022679"/>
    </source>
</evidence>
<keyword evidence="4 7" id="KW-0547">Nucleotide-binding</keyword>
<evidence type="ECO:0000256" key="8">
    <source>
        <dbReference type="SAM" id="MobiDB-lite"/>
    </source>
</evidence>
<dbReference type="GO" id="GO:0005524">
    <property type="term" value="F:ATP binding"/>
    <property type="evidence" value="ECO:0007669"/>
    <property type="project" value="UniProtKB-UniRule"/>
</dbReference>
<reference evidence="11" key="4">
    <citation type="submission" date="2023-12" db="EMBL/GenBank/DDBJ databases">
        <authorList>
            <person name="Sun Q."/>
            <person name="Inoue M."/>
        </authorList>
    </citation>
    <scope>NUCLEOTIDE SEQUENCE</scope>
    <source>
        <strain evidence="11">JCM 10667</strain>
    </source>
</reference>
<dbReference type="Proteomes" id="UP000549343">
    <property type="component" value="Unassembled WGS sequence"/>
</dbReference>
<protein>
    <recommendedName>
        <fullName evidence="1">non-specific serine/threonine protein kinase</fullName>
        <ecNumber evidence="1">2.7.11.1</ecNumber>
    </recommendedName>
</protein>
<dbReference type="PROSITE" id="PS00107">
    <property type="entry name" value="PROTEIN_KINASE_ATP"/>
    <property type="match status" value="1"/>
</dbReference>
<dbReference type="SUPFAM" id="SSF49265">
    <property type="entry name" value="Fibronectin type III"/>
    <property type="match status" value="1"/>
</dbReference>
<evidence type="ECO:0000313" key="13">
    <source>
        <dbReference type="Proteomes" id="UP000549343"/>
    </source>
</evidence>
<keyword evidence="9" id="KW-0472">Membrane</keyword>
<reference evidence="11" key="1">
    <citation type="journal article" date="2014" name="Int. J. Syst. Evol. Microbiol.">
        <title>Complete genome of a new Firmicutes species belonging to the dominant human colonic microbiota ('Ruminococcus bicirculans') reveals two chromosomes and a selective capacity to utilize plant glucans.</title>
        <authorList>
            <consortium name="NISC Comparative Sequencing Program"/>
            <person name="Wegmann U."/>
            <person name="Louis P."/>
            <person name="Goesmann A."/>
            <person name="Henrissat B."/>
            <person name="Duncan S.H."/>
            <person name="Flint H.J."/>
        </authorList>
    </citation>
    <scope>NUCLEOTIDE SEQUENCE</scope>
    <source>
        <strain evidence="11">JCM 10667</strain>
    </source>
</reference>
<evidence type="ECO:0000256" key="7">
    <source>
        <dbReference type="PROSITE-ProRule" id="PRU10141"/>
    </source>
</evidence>
<dbReference type="PANTHER" id="PTHR43289">
    <property type="entry name" value="MITOGEN-ACTIVATED PROTEIN KINASE KINASE KINASE 20-RELATED"/>
    <property type="match status" value="1"/>
</dbReference>
<evidence type="ECO:0000313" key="12">
    <source>
        <dbReference type="EMBL" id="MBB4774352.1"/>
    </source>
</evidence>
<proteinExistence type="predicted"/>
<keyword evidence="3" id="KW-0808">Transferase</keyword>
<feature type="binding site" evidence="7">
    <location>
        <position position="37"/>
    </location>
    <ligand>
        <name>ATP</name>
        <dbReference type="ChEBI" id="CHEBI:30616"/>
    </ligand>
</feature>
<dbReference type="Pfam" id="PF00069">
    <property type="entry name" value="Pkinase"/>
    <property type="match status" value="1"/>
</dbReference>
<feature type="domain" description="Protein kinase" evidence="10">
    <location>
        <begin position="8"/>
        <end position="271"/>
    </location>
</feature>
<keyword evidence="2 12" id="KW-0723">Serine/threonine-protein kinase</keyword>
<dbReference type="InterPro" id="IPR000719">
    <property type="entry name" value="Prot_kinase_dom"/>
</dbReference>
<evidence type="ECO:0000259" key="10">
    <source>
        <dbReference type="PROSITE" id="PS50011"/>
    </source>
</evidence>
<feature type="compositionally biased region" description="Low complexity" evidence="8">
    <location>
        <begin position="477"/>
        <end position="493"/>
    </location>
</feature>
<evidence type="ECO:0000256" key="2">
    <source>
        <dbReference type="ARBA" id="ARBA00022527"/>
    </source>
</evidence>